<evidence type="ECO:0000256" key="9">
    <source>
        <dbReference type="SAM" id="Phobius"/>
    </source>
</evidence>
<keyword evidence="6" id="KW-0406">Ion transport</keyword>
<keyword evidence="5 9" id="KW-1133">Transmembrane helix</keyword>
<keyword evidence="4 9" id="KW-0812">Transmembrane</keyword>
<dbReference type="PANTHER" id="PTHR11629">
    <property type="entry name" value="VACUOLAR PROTON ATPASES"/>
    <property type="match status" value="1"/>
</dbReference>
<feature type="transmembrane region" description="Helical" evidence="9">
    <location>
        <begin position="413"/>
        <end position="441"/>
    </location>
</feature>
<evidence type="ECO:0000256" key="5">
    <source>
        <dbReference type="ARBA" id="ARBA00022989"/>
    </source>
</evidence>
<dbReference type="AlphaFoldDB" id="A0A679IC39"/>
<accession>A0A679IC39</accession>
<dbReference type="GO" id="GO:0033179">
    <property type="term" value="C:proton-transporting V-type ATPase, V0 domain"/>
    <property type="evidence" value="ECO:0007669"/>
    <property type="project" value="InterPro"/>
</dbReference>
<dbReference type="Pfam" id="PF01496">
    <property type="entry name" value="V_ATPase_I"/>
    <property type="match status" value="1"/>
</dbReference>
<dbReference type="GO" id="GO:0051117">
    <property type="term" value="F:ATPase binding"/>
    <property type="evidence" value="ECO:0007669"/>
    <property type="project" value="TreeGrafter"/>
</dbReference>
<feature type="transmembrane region" description="Helical" evidence="9">
    <location>
        <begin position="447"/>
        <end position="470"/>
    </location>
</feature>
<evidence type="ECO:0000256" key="4">
    <source>
        <dbReference type="ARBA" id="ARBA00022692"/>
    </source>
</evidence>
<protein>
    <submittedName>
        <fullName evidence="10">V-type ATP synthase subunit I</fullName>
    </submittedName>
</protein>
<evidence type="ECO:0000256" key="8">
    <source>
        <dbReference type="SAM" id="Coils"/>
    </source>
</evidence>
<keyword evidence="3" id="KW-0813">Transport</keyword>
<dbReference type="GO" id="GO:0016471">
    <property type="term" value="C:vacuolar proton-transporting V-type ATPase complex"/>
    <property type="evidence" value="ECO:0007669"/>
    <property type="project" value="TreeGrafter"/>
</dbReference>
<keyword evidence="11" id="KW-1185">Reference proteome</keyword>
<dbReference type="GO" id="GO:0007035">
    <property type="term" value="P:vacuolar acidification"/>
    <property type="evidence" value="ECO:0007669"/>
    <property type="project" value="TreeGrafter"/>
</dbReference>
<gene>
    <name evidence="10" type="primary">ntpI</name>
    <name evidence="10" type="ORF">EsVE80_12120</name>
</gene>
<keyword evidence="7 9" id="KW-0472">Membrane</keyword>
<dbReference type="PANTHER" id="PTHR11629:SF63">
    <property type="entry name" value="V-TYPE PROTON ATPASE SUBUNIT A"/>
    <property type="match status" value="1"/>
</dbReference>
<feature type="transmembrane region" description="Helical" evidence="9">
    <location>
        <begin position="591"/>
        <end position="615"/>
    </location>
</feature>
<keyword evidence="8" id="KW-0175">Coiled coil</keyword>
<evidence type="ECO:0000256" key="6">
    <source>
        <dbReference type="ARBA" id="ARBA00023065"/>
    </source>
</evidence>
<evidence type="ECO:0000313" key="11">
    <source>
        <dbReference type="Proteomes" id="UP000502998"/>
    </source>
</evidence>
<dbReference type="Proteomes" id="UP000502998">
    <property type="component" value="Chromosome"/>
</dbReference>
<feature type="transmembrane region" description="Helical" evidence="9">
    <location>
        <begin position="482"/>
        <end position="506"/>
    </location>
</feature>
<feature type="coiled-coil region" evidence="8">
    <location>
        <begin position="54"/>
        <end position="81"/>
    </location>
</feature>
<evidence type="ECO:0000256" key="1">
    <source>
        <dbReference type="ARBA" id="ARBA00004141"/>
    </source>
</evidence>
<feature type="coiled-coil region" evidence="8">
    <location>
        <begin position="233"/>
        <end position="260"/>
    </location>
</feature>
<proteinExistence type="inferred from homology"/>
<dbReference type="GO" id="GO:0046961">
    <property type="term" value="F:proton-transporting ATPase activity, rotational mechanism"/>
    <property type="evidence" value="ECO:0007669"/>
    <property type="project" value="InterPro"/>
</dbReference>
<comment type="similarity">
    <text evidence="2">Belongs to the V-ATPase 116 kDa subunit family.</text>
</comment>
<feature type="transmembrane region" description="Helical" evidence="9">
    <location>
        <begin position="512"/>
        <end position="533"/>
    </location>
</feature>
<feature type="transmembrane region" description="Helical" evidence="9">
    <location>
        <begin position="368"/>
        <end position="393"/>
    </location>
</feature>
<sequence>MAVEAVKKISLILEKSQQEKLLQLLQALQTIEITDLVSDEENQAWIKYYFPNGLQFSQEKLQKYEKLLQQIETAIRFVKNHGNAKEKTTELKRQTLDFLTFENEFDEEKLQSRLDQLSDLQYRWSKMEEAKKENLEKEQWGTLWQSLDAYTADEAANIQLLLGTLEDKTWLDFLSEVKENDSLYVENIFTEKQVTGFALIYLTCEQKSVQALLQKHGVKEEVNSFNKLPKQVLQEAKAQLAELSKEEKKLVVEIGQQKKEIAHLQLAEEVILAKKEREIIKTGLINSDNLVVLSGWLAVSDCRQFEDQLKTYFPNHEIYYTYADPTEVEIEALKTPTKLKNIGLVKPFEMLTEMYSLPQYQEIDPTPWLAPFYFVFFGMMVADLGYGVLMLLVTTLALKRITLSKGVTRFMKLFQYLSISTIIWGLIYGSCFGAELPIYLLSPSKDFMAIFGISMIFGGIQLFTGLFLAAKENIKKRDYLQAVNQGFSWQAILAGIIIAAAGKMVFVSEALFILGIVVAAIGAICVLLIPAITGKSKVGGFFMGLYELYGVTSYIGDFVSYSRLMALGISGGSIAAAFNMLVGYMPPAARFTAGAVLIVALQGLNIFLSLLSAYVHAARLQYVEFFGKFYNGGGRAFKTFKPTEKYVNFKEENGGKNK</sequence>
<feature type="transmembrane region" description="Helical" evidence="9">
    <location>
        <begin position="564"/>
        <end position="585"/>
    </location>
</feature>
<dbReference type="KEGG" id="esg:EsVE80_12120"/>
<dbReference type="InterPro" id="IPR002490">
    <property type="entry name" value="V-ATPase_116kDa_su"/>
</dbReference>
<comment type="subcellular location">
    <subcellularLocation>
        <location evidence="1">Membrane</location>
        <topology evidence="1">Multi-pass membrane protein</topology>
    </subcellularLocation>
</comment>
<evidence type="ECO:0000313" key="10">
    <source>
        <dbReference type="EMBL" id="BCA85689.1"/>
    </source>
</evidence>
<dbReference type="EMBL" id="AP022822">
    <property type="protein sequence ID" value="BCA85689.1"/>
    <property type="molecule type" value="Genomic_DNA"/>
</dbReference>
<evidence type="ECO:0000256" key="7">
    <source>
        <dbReference type="ARBA" id="ARBA00023136"/>
    </source>
</evidence>
<evidence type="ECO:0000256" key="2">
    <source>
        <dbReference type="ARBA" id="ARBA00009904"/>
    </source>
</evidence>
<organism evidence="10 11">
    <name type="scientific">Enterococcus saigonensis</name>
    <dbReference type="NCBI Taxonomy" id="1805431"/>
    <lineage>
        <taxon>Bacteria</taxon>
        <taxon>Bacillati</taxon>
        <taxon>Bacillota</taxon>
        <taxon>Bacilli</taxon>
        <taxon>Lactobacillales</taxon>
        <taxon>Enterococcaceae</taxon>
        <taxon>Enterococcus</taxon>
    </lineage>
</organism>
<evidence type="ECO:0000256" key="3">
    <source>
        <dbReference type="ARBA" id="ARBA00022448"/>
    </source>
</evidence>
<name>A0A679IC39_9ENTE</name>
<dbReference type="RefSeq" id="WP_173102933.1">
    <property type="nucleotide sequence ID" value="NZ_AP022822.1"/>
</dbReference>
<reference evidence="10 11" key="1">
    <citation type="submission" date="2020-02" db="EMBL/GenBank/DDBJ databases">
        <title>Characterization of vanA genotype vancomycin-resistant Enterococcus saigonensis VE80.</title>
        <authorList>
            <person name="Harada T."/>
            <person name="Motooka D."/>
            <person name="Nakamura S."/>
            <person name="Yamamoto Y."/>
            <person name="Kawahara R."/>
            <person name="Kawatsu K."/>
        </authorList>
    </citation>
    <scope>NUCLEOTIDE SEQUENCE [LARGE SCALE GENOMIC DNA]</scope>
    <source>
        <strain evidence="10 11">VE80</strain>
    </source>
</reference>